<keyword evidence="2" id="KW-1133">Transmembrane helix</keyword>
<dbReference type="CDD" id="cd00093">
    <property type="entry name" value="HTH_XRE"/>
    <property type="match status" value="1"/>
</dbReference>
<evidence type="ECO:0000313" key="4">
    <source>
        <dbReference type="EMBL" id="MBC5670755.1"/>
    </source>
</evidence>
<feature type="transmembrane region" description="Helical" evidence="2">
    <location>
        <begin position="96"/>
        <end position="118"/>
    </location>
</feature>
<keyword evidence="2" id="KW-0812">Transmembrane</keyword>
<dbReference type="Gene3D" id="1.10.260.40">
    <property type="entry name" value="lambda repressor-like DNA-binding domains"/>
    <property type="match status" value="1"/>
</dbReference>
<dbReference type="PROSITE" id="PS50943">
    <property type="entry name" value="HTH_CROC1"/>
    <property type="match status" value="1"/>
</dbReference>
<gene>
    <name evidence="4" type="ORF">H8S76_00690</name>
</gene>
<keyword evidence="5" id="KW-1185">Reference proteome</keyword>
<feature type="domain" description="HTH cro/C1-type" evidence="3">
    <location>
        <begin position="7"/>
        <end position="61"/>
    </location>
</feature>
<proteinExistence type="predicted"/>
<sequence>MDISEKILQLRKAKGFTQEELAEKLNVSRQSVSKWESGQSVPELEKLVTLCEVFQVSADYLLKPSELDQLSIKTEMLEKQQQELAMESRKRKEKQFCIWSCVGIYLTAFALLILLRNISLENDFLWNIFPGFTLPFIILAVATAAAIMVCLRHRNRHGADSRQ</sequence>
<dbReference type="SMART" id="SM00530">
    <property type="entry name" value="HTH_XRE"/>
    <property type="match status" value="1"/>
</dbReference>
<dbReference type="RefSeq" id="WP_033140748.1">
    <property type="nucleotide sequence ID" value="NZ_JACOOU010000001.1"/>
</dbReference>
<dbReference type="InterPro" id="IPR001387">
    <property type="entry name" value="Cro/C1-type_HTH"/>
</dbReference>
<dbReference type="PANTHER" id="PTHR46558:SF13">
    <property type="entry name" value="HTH-TYPE TRANSCRIPTIONAL REGULATOR IMMR"/>
    <property type="match status" value="1"/>
</dbReference>
<keyword evidence="2" id="KW-0472">Membrane</keyword>
<evidence type="ECO:0000256" key="1">
    <source>
        <dbReference type="ARBA" id="ARBA00023125"/>
    </source>
</evidence>
<organism evidence="4 5">
    <name type="scientific">Blautia celeris</name>
    <dbReference type="NCBI Taxonomy" id="2763026"/>
    <lineage>
        <taxon>Bacteria</taxon>
        <taxon>Bacillati</taxon>
        <taxon>Bacillota</taxon>
        <taxon>Clostridia</taxon>
        <taxon>Lachnospirales</taxon>
        <taxon>Lachnospiraceae</taxon>
        <taxon>Blautia</taxon>
    </lineage>
</organism>
<dbReference type="EMBL" id="JACOOU010000001">
    <property type="protein sequence ID" value="MBC5670755.1"/>
    <property type="molecule type" value="Genomic_DNA"/>
</dbReference>
<dbReference type="Proteomes" id="UP000654573">
    <property type="component" value="Unassembled WGS sequence"/>
</dbReference>
<dbReference type="PANTHER" id="PTHR46558">
    <property type="entry name" value="TRACRIPTIONAL REGULATORY PROTEIN-RELATED-RELATED"/>
    <property type="match status" value="1"/>
</dbReference>
<feature type="transmembrane region" description="Helical" evidence="2">
    <location>
        <begin position="124"/>
        <end position="151"/>
    </location>
</feature>
<comment type="caution">
    <text evidence="4">The sequence shown here is derived from an EMBL/GenBank/DDBJ whole genome shotgun (WGS) entry which is preliminary data.</text>
</comment>
<accession>A0ABR7F6B0</accession>
<reference evidence="4 5" key="1">
    <citation type="submission" date="2020-08" db="EMBL/GenBank/DDBJ databases">
        <title>Genome public.</title>
        <authorList>
            <person name="Liu C."/>
            <person name="Sun Q."/>
        </authorList>
    </citation>
    <scope>NUCLEOTIDE SEQUENCE [LARGE SCALE GENOMIC DNA]</scope>
    <source>
        <strain evidence="4 5">NSJ-34</strain>
    </source>
</reference>
<dbReference type="Pfam" id="PF01381">
    <property type="entry name" value="HTH_3"/>
    <property type="match status" value="1"/>
</dbReference>
<name>A0ABR7F6B0_9FIRM</name>
<protein>
    <submittedName>
        <fullName evidence="4">Helix-turn-helix transcriptional regulator</fullName>
    </submittedName>
</protein>
<evidence type="ECO:0000259" key="3">
    <source>
        <dbReference type="PROSITE" id="PS50943"/>
    </source>
</evidence>
<dbReference type="InterPro" id="IPR010982">
    <property type="entry name" value="Lambda_DNA-bd_dom_sf"/>
</dbReference>
<dbReference type="SUPFAM" id="SSF47413">
    <property type="entry name" value="lambda repressor-like DNA-binding domains"/>
    <property type="match status" value="1"/>
</dbReference>
<evidence type="ECO:0000256" key="2">
    <source>
        <dbReference type="SAM" id="Phobius"/>
    </source>
</evidence>
<evidence type="ECO:0000313" key="5">
    <source>
        <dbReference type="Proteomes" id="UP000654573"/>
    </source>
</evidence>
<keyword evidence="1" id="KW-0238">DNA-binding</keyword>